<proteinExistence type="predicted"/>
<evidence type="ECO:0000313" key="2">
    <source>
        <dbReference type="Proteomes" id="UP000827872"/>
    </source>
</evidence>
<evidence type="ECO:0000313" key="1">
    <source>
        <dbReference type="EMBL" id="KAH8014905.1"/>
    </source>
</evidence>
<keyword evidence="2" id="KW-1185">Reference proteome</keyword>
<dbReference type="EMBL" id="CM037615">
    <property type="protein sequence ID" value="KAH8014905.1"/>
    <property type="molecule type" value="Genomic_DNA"/>
</dbReference>
<gene>
    <name evidence="1" type="ORF">K3G42_032471</name>
</gene>
<dbReference type="Proteomes" id="UP000827872">
    <property type="component" value="Linkage Group LG02"/>
</dbReference>
<reference evidence="1" key="1">
    <citation type="submission" date="2021-08" db="EMBL/GenBank/DDBJ databases">
        <title>The first chromosome-level gecko genome reveals the dynamic sex chromosomes of Neotropical dwarf geckos (Sphaerodactylidae: Sphaerodactylus).</title>
        <authorList>
            <person name="Pinto B.J."/>
            <person name="Keating S.E."/>
            <person name="Gamble T."/>
        </authorList>
    </citation>
    <scope>NUCLEOTIDE SEQUENCE</scope>
    <source>
        <strain evidence="1">TG3544</strain>
    </source>
</reference>
<organism evidence="1 2">
    <name type="scientific">Sphaerodactylus townsendi</name>
    <dbReference type="NCBI Taxonomy" id="933632"/>
    <lineage>
        <taxon>Eukaryota</taxon>
        <taxon>Metazoa</taxon>
        <taxon>Chordata</taxon>
        <taxon>Craniata</taxon>
        <taxon>Vertebrata</taxon>
        <taxon>Euteleostomi</taxon>
        <taxon>Lepidosauria</taxon>
        <taxon>Squamata</taxon>
        <taxon>Bifurcata</taxon>
        <taxon>Gekkota</taxon>
        <taxon>Sphaerodactylidae</taxon>
        <taxon>Sphaerodactylus</taxon>
    </lineage>
</organism>
<accession>A0ACB8G697</accession>
<name>A0ACB8G697_9SAUR</name>
<protein>
    <submittedName>
        <fullName evidence="1">Uncharacterized protein</fullName>
    </submittedName>
</protein>
<sequence length="109" mass="12073">MDLEKSKVQRFPSVFVVTVLIGAASDLRVISRIMSPVTVELVVFMLQVKRRERGLASLFSSFGSPATLRLKGNRAGLVFVGRLRISRRLLKLVRATLPLQHAGLLSKLS</sequence>
<comment type="caution">
    <text evidence="1">The sequence shown here is derived from an EMBL/GenBank/DDBJ whole genome shotgun (WGS) entry which is preliminary data.</text>
</comment>